<sequence length="112" mass="11699">MRSLIDVLVWALAGAALLPLLLLGLYVLADRLGVKGADRLLDWTVSGLVLQWTVGGLVNLAGGLAIVALGAWVIQRPGATWQAWAGVALVLVGLWRGWRGAAVLAGLGGRRP</sequence>
<gene>
    <name evidence="2" type="ORF">DI563_28780</name>
</gene>
<evidence type="ECO:0000313" key="2">
    <source>
        <dbReference type="EMBL" id="PZQ61577.1"/>
    </source>
</evidence>
<dbReference type="AlphaFoldDB" id="A0A2W5QU99"/>
<comment type="caution">
    <text evidence="2">The sequence shown here is derived from an EMBL/GenBank/DDBJ whole genome shotgun (WGS) entry which is preliminary data.</text>
</comment>
<name>A0A2W5QU99_VARPD</name>
<keyword evidence="1" id="KW-0472">Membrane</keyword>
<feature type="transmembrane region" description="Helical" evidence="1">
    <location>
        <begin position="7"/>
        <end position="29"/>
    </location>
</feature>
<feature type="transmembrane region" description="Helical" evidence="1">
    <location>
        <begin position="49"/>
        <end position="74"/>
    </location>
</feature>
<feature type="transmembrane region" description="Helical" evidence="1">
    <location>
        <begin position="81"/>
        <end position="98"/>
    </location>
</feature>
<proteinExistence type="predicted"/>
<dbReference type="Proteomes" id="UP000249135">
    <property type="component" value="Unassembled WGS sequence"/>
</dbReference>
<organism evidence="2 3">
    <name type="scientific">Variovorax paradoxus</name>
    <dbReference type="NCBI Taxonomy" id="34073"/>
    <lineage>
        <taxon>Bacteria</taxon>
        <taxon>Pseudomonadati</taxon>
        <taxon>Pseudomonadota</taxon>
        <taxon>Betaproteobacteria</taxon>
        <taxon>Burkholderiales</taxon>
        <taxon>Comamonadaceae</taxon>
        <taxon>Variovorax</taxon>
    </lineage>
</organism>
<keyword evidence="1" id="KW-0812">Transmembrane</keyword>
<evidence type="ECO:0000313" key="3">
    <source>
        <dbReference type="Proteomes" id="UP000249135"/>
    </source>
</evidence>
<dbReference type="EMBL" id="QFPP01000652">
    <property type="protein sequence ID" value="PZQ61577.1"/>
    <property type="molecule type" value="Genomic_DNA"/>
</dbReference>
<keyword evidence="1" id="KW-1133">Transmembrane helix</keyword>
<accession>A0A2W5QU99</accession>
<evidence type="ECO:0000256" key="1">
    <source>
        <dbReference type="SAM" id="Phobius"/>
    </source>
</evidence>
<reference evidence="2 3" key="1">
    <citation type="submission" date="2017-08" db="EMBL/GenBank/DDBJ databases">
        <title>Infants hospitalized years apart are colonized by the same room-sourced microbial strains.</title>
        <authorList>
            <person name="Brooks B."/>
            <person name="Olm M.R."/>
            <person name="Firek B.A."/>
            <person name="Baker R."/>
            <person name="Thomas B.C."/>
            <person name="Morowitz M.J."/>
            <person name="Banfield J.F."/>
        </authorList>
    </citation>
    <scope>NUCLEOTIDE SEQUENCE [LARGE SCALE GENOMIC DNA]</scope>
    <source>
        <strain evidence="2">S2_005_003_R2_41</strain>
    </source>
</reference>
<protein>
    <submittedName>
        <fullName evidence="2">Uncharacterized protein</fullName>
    </submittedName>
</protein>